<comment type="caution">
    <text evidence="2">The sequence shown here is derived from an EMBL/GenBank/DDBJ whole genome shotgun (WGS) entry which is preliminary data.</text>
</comment>
<dbReference type="EMBL" id="LUKF01000020">
    <property type="protein sequence ID" value="KYG60448.1"/>
    <property type="molecule type" value="Genomic_DNA"/>
</dbReference>
<protein>
    <submittedName>
        <fullName evidence="2">Uncharacterized protein</fullName>
    </submittedName>
</protein>
<evidence type="ECO:0000313" key="2">
    <source>
        <dbReference type="EMBL" id="KYG60448.1"/>
    </source>
</evidence>
<sequence>MAFFTMENLMKWMFLCAVLAFNIAQAQTSTPEFNTASEYEDWSWTPQSKDTLKVKLGLAVPRYNFTILAPSGLADAKFLPNSPSKTSVGFSYRNLGFTASVQNPVDEEDKENYGSSSAVDFQLRFFGKRSYEFFLQAYDGYYIENSAELDPSYANTSKKIFRDDIKTRNFGFNFYWNLNEETFSQAMAFDQAGFQKKSDWGVSAYFHASRNSIAAKDAFIPPSATSQFGSLGDLDGMQRDTAGPGVAIGGIAVYQNFYATGFIGLGVGYQRVNLEYVVKDDETSESMGTFSTGRLGFGYNGLRHSVGFQAISDAVSTTIESGNIESSNIELLVFYSYRFENVNIPPANLVSSWFD</sequence>
<dbReference type="Proteomes" id="UP000075391">
    <property type="component" value="Unassembled WGS sequence"/>
</dbReference>
<dbReference type="AlphaFoldDB" id="A0A150WC31"/>
<keyword evidence="1" id="KW-0732">Signal</keyword>
<evidence type="ECO:0000313" key="3">
    <source>
        <dbReference type="Proteomes" id="UP000075391"/>
    </source>
</evidence>
<feature type="chain" id="PRO_5007572673" evidence="1">
    <location>
        <begin position="27"/>
        <end position="355"/>
    </location>
</feature>
<gene>
    <name evidence="2" type="ORF">AZI85_13360</name>
</gene>
<name>A0A150WC31_BDEBC</name>
<evidence type="ECO:0000256" key="1">
    <source>
        <dbReference type="SAM" id="SignalP"/>
    </source>
</evidence>
<dbReference type="Pfam" id="PF14391">
    <property type="entry name" value="DUF4421"/>
    <property type="match status" value="1"/>
</dbReference>
<dbReference type="OrthoDB" id="5289683at2"/>
<reference evidence="2 3" key="1">
    <citation type="submission" date="2016-03" db="EMBL/GenBank/DDBJ databases">
        <authorList>
            <person name="Ploux O."/>
        </authorList>
    </citation>
    <scope>NUCLEOTIDE SEQUENCE [LARGE SCALE GENOMIC DNA]</scope>
    <source>
        <strain evidence="2 3">BER2</strain>
    </source>
</reference>
<organism evidence="2 3">
    <name type="scientific">Bdellovibrio bacteriovorus</name>
    <dbReference type="NCBI Taxonomy" id="959"/>
    <lineage>
        <taxon>Bacteria</taxon>
        <taxon>Pseudomonadati</taxon>
        <taxon>Bdellovibrionota</taxon>
        <taxon>Bdellovibrionia</taxon>
        <taxon>Bdellovibrionales</taxon>
        <taxon>Pseudobdellovibrionaceae</taxon>
        <taxon>Bdellovibrio</taxon>
    </lineage>
</organism>
<feature type="signal peptide" evidence="1">
    <location>
        <begin position="1"/>
        <end position="26"/>
    </location>
</feature>
<proteinExistence type="predicted"/>
<accession>A0A150WC31</accession>
<dbReference type="InterPro" id="IPR025535">
    <property type="entry name" value="DUF4421"/>
</dbReference>